<dbReference type="InterPro" id="IPR056002">
    <property type="entry name" value="DUF7580"/>
</dbReference>
<protein>
    <recommendedName>
        <fullName evidence="1">DUF7580 domain-containing protein</fullName>
    </recommendedName>
</protein>
<comment type="caution">
    <text evidence="2">The sequence shown here is derived from an EMBL/GenBank/DDBJ whole genome shotgun (WGS) entry which is preliminary data.</text>
</comment>
<evidence type="ECO:0000313" key="2">
    <source>
        <dbReference type="EMBL" id="CAF9934633.1"/>
    </source>
</evidence>
<dbReference type="PANTHER" id="PTHR35186">
    <property type="entry name" value="ANK_REP_REGION DOMAIN-CONTAINING PROTEIN"/>
    <property type="match status" value="1"/>
</dbReference>
<dbReference type="PANTHER" id="PTHR35186:SF4">
    <property type="entry name" value="PRION-INHIBITION AND PROPAGATION HELO DOMAIN-CONTAINING PROTEIN"/>
    <property type="match status" value="1"/>
</dbReference>
<proteinExistence type="predicted"/>
<dbReference type="EMBL" id="CAJPDS010000076">
    <property type="protein sequence ID" value="CAF9934633.1"/>
    <property type="molecule type" value="Genomic_DNA"/>
</dbReference>
<dbReference type="Proteomes" id="UP000664521">
    <property type="component" value="Unassembled WGS sequence"/>
</dbReference>
<gene>
    <name evidence="2" type="ORF">HETSPECPRED_009302</name>
</gene>
<organism evidence="2 3">
    <name type="scientific">Heterodermia speciosa</name>
    <dbReference type="NCBI Taxonomy" id="116794"/>
    <lineage>
        <taxon>Eukaryota</taxon>
        <taxon>Fungi</taxon>
        <taxon>Dikarya</taxon>
        <taxon>Ascomycota</taxon>
        <taxon>Pezizomycotina</taxon>
        <taxon>Lecanoromycetes</taxon>
        <taxon>OSLEUM clade</taxon>
        <taxon>Lecanoromycetidae</taxon>
        <taxon>Caliciales</taxon>
        <taxon>Physciaceae</taxon>
        <taxon>Heterodermia</taxon>
    </lineage>
</organism>
<keyword evidence="3" id="KW-1185">Reference proteome</keyword>
<reference evidence="2" key="1">
    <citation type="submission" date="2021-03" db="EMBL/GenBank/DDBJ databases">
        <authorList>
            <person name="Tagirdzhanova G."/>
        </authorList>
    </citation>
    <scope>NUCLEOTIDE SEQUENCE</scope>
</reference>
<evidence type="ECO:0000313" key="3">
    <source>
        <dbReference type="Proteomes" id="UP000664521"/>
    </source>
</evidence>
<dbReference type="Pfam" id="PF24476">
    <property type="entry name" value="DUF7580"/>
    <property type="match status" value="1"/>
</dbReference>
<dbReference type="OrthoDB" id="3565018at2759"/>
<feature type="domain" description="DUF7580" evidence="1">
    <location>
        <begin position="196"/>
        <end position="567"/>
    </location>
</feature>
<name>A0A8H3G7Q5_9LECA</name>
<evidence type="ECO:0000259" key="1">
    <source>
        <dbReference type="Pfam" id="PF24476"/>
    </source>
</evidence>
<sequence>MSGFEVAGVLLAVFPIAINGISQFIEGAETIKHWRRYRIKLENYAAVVESHKVYYLDTLDELLIDIIESEDDVATLLDDPGGSAWLNPKYDQRLRRRLGRSYDVYLRNLKSMVDAMNTLCNKLGVSVTGKVLWSAYSSVETELKRLKVTLSKSIYDNLLNSIDKANKDLRDITHQNRYLEPIREKKRSRRHIEDLQLIRKHAASLYRVLVAGKAWKCPCRNSHMASLRLESRPQRTDSRLPSTHTIYTFRVVLSTNPSLKPTDHNFPRWQEVELRSHIDPSEVDIPTNDSRLVKGVRFAPDPIDLAKVLPISQQLSGAGLTAETIADICTTLHRVQKTNEIVGYLADETNGNHHKHYLCRANTIPVDEPQSESLGEILARSQHVSASFSLLRRERLELAVILASSVLQLDGSCWIEPRWSSYDVLFYNKAHGASTPYYRYPYLLWKQCSLDTHPSSGYSTPGPIDRTIRSDVLFALGLTLIELCFGATMENLRTAEDDDPNTFIAKLNTAHRLLNLVYREMGDVYGDVVRRCLLQPFDVRELSLDNEDVQQQVYDGIVAPLTDALNDFLGMSKIR</sequence>
<accession>A0A8H3G7Q5</accession>
<dbReference type="AlphaFoldDB" id="A0A8H3G7Q5"/>